<evidence type="ECO:0000313" key="4">
    <source>
        <dbReference type="Proteomes" id="UP000054217"/>
    </source>
</evidence>
<feature type="domain" description="DUF8212" evidence="2">
    <location>
        <begin position="249"/>
        <end position="276"/>
    </location>
</feature>
<dbReference type="InterPro" id="IPR058525">
    <property type="entry name" value="DUF8212"/>
</dbReference>
<keyword evidence="4" id="KW-1185">Reference proteome</keyword>
<gene>
    <name evidence="3" type="ORF">M404DRAFT_480734</name>
</gene>
<dbReference type="InParanoid" id="A0A0C3PEU3"/>
<dbReference type="Pfam" id="PF06985">
    <property type="entry name" value="HET"/>
    <property type="match status" value="1"/>
</dbReference>
<dbReference type="PANTHER" id="PTHR10622:SF10">
    <property type="entry name" value="HET DOMAIN-CONTAINING PROTEIN"/>
    <property type="match status" value="1"/>
</dbReference>
<evidence type="ECO:0000313" key="3">
    <source>
        <dbReference type="EMBL" id="KIO06384.1"/>
    </source>
</evidence>
<accession>A0A0C3PEU3</accession>
<evidence type="ECO:0000259" key="1">
    <source>
        <dbReference type="Pfam" id="PF06985"/>
    </source>
</evidence>
<reference evidence="3 4" key="1">
    <citation type="submission" date="2014-04" db="EMBL/GenBank/DDBJ databases">
        <authorList>
            <consortium name="DOE Joint Genome Institute"/>
            <person name="Kuo A."/>
            <person name="Kohler A."/>
            <person name="Costa M.D."/>
            <person name="Nagy L.G."/>
            <person name="Floudas D."/>
            <person name="Copeland A."/>
            <person name="Barry K.W."/>
            <person name="Cichocki N."/>
            <person name="Veneault-Fourrey C."/>
            <person name="LaButti K."/>
            <person name="Lindquist E.A."/>
            <person name="Lipzen A."/>
            <person name="Lundell T."/>
            <person name="Morin E."/>
            <person name="Murat C."/>
            <person name="Sun H."/>
            <person name="Tunlid A."/>
            <person name="Henrissat B."/>
            <person name="Grigoriev I.V."/>
            <person name="Hibbett D.S."/>
            <person name="Martin F."/>
            <person name="Nordberg H.P."/>
            <person name="Cantor M.N."/>
            <person name="Hua S.X."/>
        </authorList>
    </citation>
    <scope>NUCLEOTIDE SEQUENCE [LARGE SCALE GENOMIC DNA]</scope>
    <source>
        <strain evidence="3 4">Marx 270</strain>
    </source>
</reference>
<dbReference type="EMBL" id="KN831963">
    <property type="protein sequence ID" value="KIO06384.1"/>
    <property type="molecule type" value="Genomic_DNA"/>
</dbReference>
<reference evidence="4" key="2">
    <citation type="submission" date="2015-01" db="EMBL/GenBank/DDBJ databases">
        <title>Evolutionary Origins and Diversification of the Mycorrhizal Mutualists.</title>
        <authorList>
            <consortium name="DOE Joint Genome Institute"/>
            <consortium name="Mycorrhizal Genomics Consortium"/>
            <person name="Kohler A."/>
            <person name="Kuo A."/>
            <person name="Nagy L.G."/>
            <person name="Floudas D."/>
            <person name="Copeland A."/>
            <person name="Barry K.W."/>
            <person name="Cichocki N."/>
            <person name="Veneault-Fourrey C."/>
            <person name="LaButti K."/>
            <person name="Lindquist E.A."/>
            <person name="Lipzen A."/>
            <person name="Lundell T."/>
            <person name="Morin E."/>
            <person name="Murat C."/>
            <person name="Riley R."/>
            <person name="Ohm R."/>
            <person name="Sun H."/>
            <person name="Tunlid A."/>
            <person name="Henrissat B."/>
            <person name="Grigoriev I.V."/>
            <person name="Hibbett D.S."/>
            <person name="Martin F."/>
        </authorList>
    </citation>
    <scope>NUCLEOTIDE SEQUENCE [LARGE SCALE GENOMIC DNA]</scope>
    <source>
        <strain evidence="4">Marx 270</strain>
    </source>
</reference>
<dbReference type="InterPro" id="IPR010730">
    <property type="entry name" value="HET"/>
</dbReference>
<feature type="domain" description="Heterokaryon incompatibility" evidence="1">
    <location>
        <begin position="39"/>
        <end position="132"/>
    </location>
</feature>
<dbReference type="STRING" id="870435.A0A0C3PEU3"/>
<evidence type="ECO:0000259" key="2">
    <source>
        <dbReference type="Pfam" id="PF26640"/>
    </source>
</evidence>
<dbReference type="AlphaFoldDB" id="A0A0C3PEU3"/>
<dbReference type="HOGENOM" id="CLU_000288_138_12_1"/>
<name>A0A0C3PEU3_PISTI</name>
<organism evidence="3 4">
    <name type="scientific">Pisolithus tinctorius Marx 270</name>
    <dbReference type="NCBI Taxonomy" id="870435"/>
    <lineage>
        <taxon>Eukaryota</taxon>
        <taxon>Fungi</taxon>
        <taxon>Dikarya</taxon>
        <taxon>Basidiomycota</taxon>
        <taxon>Agaricomycotina</taxon>
        <taxon>Agaricomycetes</taxon>
        <taxon>Agaricomycetidae</taxon>
        <taxon>Boletales</taxon>
        <taxon>Sclerodermatineae</taxon>
        <taxon>Pisolithaceae</taxon>
        <taxon>Pisolithus</taxon>
    </lineage>
</organism>
<sequence>MRYIIVDAFLERERQIENGMMEPQLNVFEKWRVPRVDCYCILSHRWTKNEVTYEEMKSLTKMENKNEIRSRSGYQKILRCCERTQCDGLRLLWIDTCCVDFSNVPETSDVINSMFQLYQNSKYCYAYLHDTSVFPARRHDKMFGRFNGWPEWFSRGWTLQELIAPKNLRFFNKDWEYIGEKRSLAPKLAEITKVPLRVLRDGLSSYRPSAAQVISWAADRRTLCIEDRAYSLLGLLDVNMQVLYGEGKKAFLRLQIEVMRISNDQSIFAWKDSATCSVRWTSGVLADDPFFFRGCHDVIKMEPKEFYEGLLLLWESDAKELVTNQEDEGIPAFIVTNGAIQIRLPLLPFHGCPSVFLAALACRKENDPLPVTIGYFPSTDNSLAYRGQRSQAITFKLDDRTVPYYGFTRADVLPDGVSLAGNSLTLSDTSPLAIVSYANSAINASFAIAFGYCFGQDWVHVICDEQEAIDVQKALRRVWNVGAEYARVMAEVRFGKRGRPHFVKHESLPCTIWTVRVICGGLEDSSDRRVTIDVIPLSGGHRKTHGWEPVYDIEDNIHMPCLMKKTSWIGEHFDNHTLLLDSIPKVFDLAHAVQVVEVTMVLSHPIPTAWVTLNVEETSLTT</sequence>
<dbReference type="Pfam" id="PF26640">
    <property type="entry name" value="DUF8212"/>
    <property type="match status" value="1"/>
</dbReference>
<dbReference type="Proteomes" id="UP000054217">
    <property type="component" value="Unassembled WGS sequence"/>
</dbReference>
<proteinExistence type="predicted"/>
<dbReference type="PANTHER" id="PTHR10622">
    <property type="entry name" value="HET DOMAIN-CONTAINING PROTEIN"/>
    <property type="match status" value="1"/>
</dbReference>
<dbReference type="OrthoDB" id="2634979at2759"/>
<protein>
    <submittedName>
        <fullName evidence="3">Uncharacterized protein</fullName>
    </submittedName>
</protein>